<feature type="active site" description="Nucleophile" evidence="2">
    <location>
        <position position="93"/>
    </location>
</feature>
<dbReference type="EC" id="3.5.1.2" evidence="2"/>
<dbReference type="HAMAP" id="MF_02213">
    <property type="entry name" value="Lipid_II_synth_GatD"/>
    <property type="match status" value="1"/>
</dbReference>
<comment type="pathway">
    <text evidence="2">Cell wall biogenesis; peptidoglycan biosynthesis.</text>
</comment>
<evidence type="ECO:0000313" key="4">
    <source>
        <dbReference type="EMBL" id="AUW94107.1"/>
    </source>
</evidence>
<dbReference type="SUPFAM" id="SSF52317">
    <property type="entry name" value="Class I glutamine amidotransferase-like"/>
    <property type="match status" value="1"/>
</dbReference>
<name>A0ABN5H036_9FIRM</name>
<dbReference type="InterPro" id="IPR043702">
    <property type="entry name" value="Lipid_II_synth_GatD"/>
</dbReference>
<keyword evidence="2" id="KW-0133">Cell shape</keyword>
<comment type="catalytic activity">
    <reaction evidence="2">
        <text>beta-D-GlcNAc-(1-&gt;4)-Mur2Ac(oyl-L-Ala-gamma-D-Glu-L-Lys-D-Ala-D-Ala)-di-trans,octa-cis-undecaprenyl diphosphate + L-glutamine + ATP + H2O = beta-D-GlcNAc-(1-&gt;4)-Mur2Ac(oyl-L-Ala-D-isoglutaminyl-L-Lys-D-Ala-D-Ala)-di-trans,octa-cis-undecaprenyl diphosphate + L-glutamate + ADP + phosphate + H(+)</text>
        <dbReference type="Rhea" id="RHEA:57928"/>
        <dbReference type="ChEBI" id="CHEBI:15377"/>
        <dbReference type="ChEBI" id="CHEBI:15378"/>
        <dbReference type="ChEBI" id="CHEBI:29985"/>
        <dbReference type="ChEBI" id="CHEBI:30616"/>
        <dbReference type="ChEBI" id="CHEBI:43474"/>
        <dbReference type="ChEBI" id="CHEBI:58359"/>
        <dbReference type="ChEBI" id="CHEBI:60033"/>
        <dbReference type="ChEBI" id="CHEBI:62233"/>
        <dbReference type="ChEBI" id="CHEBI:456216"/>
        <dbReference type="EC" id="6.3.5.13"/>
    </reaction>
</comment>
<dbReference type="InterPro" id="IPR029062">
    <property type="entry name" value="Class_I_gatase-like"/>
</dbReference>
<feature type="binding site" evidence="2">
    <location>
        <position position="127"/>
    </location>
    <ligand>
        <name>substrate</name>
    </ligand>
</feature>
<keyword evidence="1 2" id="KW-0315">Glutamine amidotransferase</keyword>
<keyword evidence="2" id="KW-0961">Cell wall biogenesis/degradation</keyword>
<dbReference type="PROSITE" id="PS51274">
    <property type="entry name" value="GATASE_COBBQ"/>
    <property type="match status" value="1"/>
</dbReference>
<dbReference type="Gene3D" id="3.40.50.880">
    <property type="match status" value="1"/>
</dbReference>
<feature type="domain" description="CobB/CobQ-like glutamine amidotransferase" evidence="3">
    <location>
        <begin position="4"/>
        <end position="200"/>
    </location>
</feature>
<reference evidence="4 5" key="1">
    <citation type="journal article" date="2019" name="Sci. Rep.">
        <title>Sulfobacillus thermotolerans: new insights into resistance and metabolic capacities of acidophilic chemolithotrophs.</title>
        <authorList>
            <person name="Panyushkina A.E."/>
            <person name="Babenko V.V."/>
            <person name="Nikitina A.S."/>
            <person name="Selezneva O.V."/>
            <person name="Tsaplina I.A."/>
            <person name="Letarova M.A."/>
            <person name="Kostryukova E.S."/>
            <person name="Letarov A.V."/>
        </authorList>
    </citation>
    <scope>NUCLEOTIDE SEQUENCE [LARGE SCALE GENOMIC DNA]</scope>
    <source>
        <strain evidence="4 5">Kr1</strain>
    </source>
</reference>
<accession>A0ABN5H036</accession>
<dbReference type="InterPro" id="IPR011698">
    <property type="entry name" value="GATase_3"/>
</dbReference>
<proteinExistence type="inferred from homology"/>
<keyword evidence="2" id="KW-0378">Hydrolase</keyword>
<comment type="similarity">
    <text evidence="2">Belongs to the CobB/CobQ family. GatD subfamily.</text>
</comment>
<dbReference type="InterPro" id="IPR033949">
    <property type="entry name" value="CobQ_GATase1"/>
</dbReference>
<dbReference type="PANTHER" id="PTHR21343">
    <property type="entry name" value="DETHIOBIOTIN SYNTHETASE"/>
    <property type="match status" value="1"/>
</dbReference>
<dbReference type="EC" id="6.3.5.13" evidence="2"/>
<feature type="active site" evidence="2">
    <location>
        <position position="193"/>
    </location>
</feature>
<evidence type="ECO:0000313" key="5">
    <source>
        <dbReference type="Proteomes" id="UP000325292"/>
    </source>
</evidence>
<keyword evidence="5" id="KW-1185">Reference proteome</keyword>
<sequence>MDLTIAHLYPRHMNLYGDRGNVLALRYRALGRGIAVRVIDVDLDDPVDWDAVDLVFMGGGEDSHQARIYEDFLRRAEPLMEILDKGVPMLAICGAYQLLGHHYQTADGQRLQGLGYLDVTTEAGSTRAIGDVVCETPLFDYPKTLVGFENHGGRTFLGPSSQALGTVRLGKGNNGEDGTEGAWKNHTIGTYLHGSLLPKNPHLTDLLLEWALDCKYDGGVVLEPMESTREMAAHEVIVARSKIKHV</sequence>
<comment type="catalytic activity">
    <reaction evidence="2">
        <text>L-glutamine + H2O = L-glutamate + NH4(+)</text>
        <dbReference type="Rhea" id="RHEA:15889"/>
        <dbReference type="ChEBI" id="CHEBI:15377"/>
        <dbReference type="ChEBI" id="CHEBI:28938"/>
        <dbReference type="ChEBI" id="CHEBI:29985"/>
        <dbReference type="ChEBI" id="CHEBI:58359"/>
        <dbReference type="EC" id="3.5.1.2"/>
    </reaction>
</comment>
<dbReference type="Proteomes" id="UP000325292">
    <property type="component" value="Chromosome"/>
</dbReference>
<dbReference type="EMBL" id="CP019454">
    <property type="protein sequence ID" value="AUW94107.1"/>
    <property type="molecule type" value="Genomic_DNA"/>
</dbReference>
<keyword evidence="2" id="KW-0573">Peptidoglycan synthesis</keyword>
<dbReference type="CDD" id="cd01750">
    <property type="entry name" value="GATase1_CobQ"/>
    <property type="match status" value="1"/>
</dbReference>
<gene>
    <name evidence="2" type="primary">gatD</name>
    <name evidence="4" type="ORF">BXT84_09200</name>
</gene>
<keyword evidence="2" id="KW-0436">Ligase</keyword>
<evidence type="ECO:0000256" key="1">
    <source>
        <dbReference type="ARBA" id="ARBA00022962"/>
    </source>
</evidence>
<comment type="subunit">
    <text evidence="2">Forms a heterodimer with MurT.</text>
</comment>
<comment type="function">
    <text evidence="2">The lipid II isoglutaminyl synthase complex catalyzes the formation of alpha-D-isoglutamine in the cell wall lipid II stem peptide. The GatD subunit catalyzes the hydrolysis of glutamine to glutamate and ammonia. The resulting ammonia molecule is channeled to the active site of MurT.</text>
</comment>
<evidence type="ECO:0000259" key="3">
    <source>
        <dbReference type="Pfam" id="PF07685"/>
    </source>
</evidence>
<organism evidence="4 5">
    <name type="scientific">Sulfobacillus thermotolerans</name>
    <dbReference type="NCBI Taxonomy" id="338644"/>
    <lineage>
        <taxon>Bacteria</taxon>
        <taxon>Bacillati</taxon>
        <taxon>Bacillota</taxon>
        <taxon>Clostridia</taxon>
        <taxon>Eubacteriales</taxon>
        <taxon>Clostridiales Family XVII. Incertae Sedis</taxon>
        <taxon>Sulfobacillus</taxon>
    </lineage>
</organism>
<evidence type="ECO:0000256" key="2">
    <source>
        <dbReference type="HAMAP-Rule" id="MF_02213"/>
    </source>
</evidence>
<dbReference type="PANTHER" id="PTHR21343:SF9">
    <property type="entry name" value="LIPID II ISOGLUTAMINYL SYNTHASE (GLUTAMINE-HYDROLYZING) SUBUNIT GATD"/>
    <property type="match status" value="1"/>
</dbReference>
<dbReference type="Pfam" id="PF07685">
    <property type="entry name" value="GATase_3"/>
    <property type="match status" value="1"/>
</dbReference>
<protein>
    <recommendedName>
        <fullName evidence="2">Lipid II isoglutaminyl synthase (glutamine-hydrolyzing) subunit GatD</fullName>
        <ecNumber evidence="2">6.3.5.13</ecNumber>
    </recommendedName>
    <alternativeName>
        <fullName evidence="2">Lipid II isoglutaminyl synthase glutaminase subunit</fullName>
        <ecNumber evidence="2">3.5.1.2</ecNumber>
    </alternativeName>
</protein>